<dbReference type="Proteomes" id="UP000484381">
    <property type="component" value="Unassembled WGS sequence"/>
</dbReference>
<accession>A0A7X1TH78</accession>
<protein>
    <submittedName>
        <fullName evidence="1">Uncharacterized protein</fullName>
    </submittedName>
</protein>
<dbReference type="EMBL" id="WHNP01000016">
    <property type="protein sequence ID" value="MPW18929.1"/>
    <property type="molecule type" value="Genomic_DNA"/>
</dbReference>
<evidence type="ECO:0000313" key="1">
    <source>
        <dbReference type="EMBL" id="MPW18929.1"/>
    </source>
</evidence>
<keyword evidence="2" id="KW-1185">Reference proteome</keyword>
<comment type="caution">
    <text evidence="1">The sequence shown here is derived from an EMBL/GenBank/DDBJ whole genome shotgun (WGS) entry which is preliminary data.</text>
</comment>
<organism evidence="1 2">
    <name type="scientific">Paraburkholderia franconis</name>
    <dbReference type="NCBI Taxonomy" id="2654983"/>
    <lineage>
        <taxon>Bacteria</taxon>
        <taxon>Pseudomonadati</taxon>
        <taxon>Pseudomonadota</taxon>
        <taxon>Betaproteobacteria</taxon>
        <taxon>Burkholderiales</taxon>
        <taxon>Burkholderiaceae</taxon>
        <taxon>Paraburkholderia</taxon>
    </lineage>
</organism>
<evidence type="ECO:0000313" key="2">
    <source>
        <dbReference type="Proteomes" id="UP000484381"/>
    </source>
</evidence>
<dbReference type="RefSeq" id="WP_152760477.1">
    <property type="nucleotide sequence ID" value="NZ_WHNP01000016.1"/>
</dbReference>
<name>A0A7X1TH78_9BURK</name>
<dbReference type="AlphaFoldDB" id="A0A7X1TH78"/>
<proteinExistence type="predicted"/>
<reference evidence="1 2" key="1">
    <citation type="submission" date="2019-10" db="EMBL/GenBank/DDBJ databases">
        <title>Paraburkholderia sp. isolated from nodules of Mimosa pudica from Brazilian Atlantic Forest soils.</title>
        <authorList>
            <person name="Paulitsch F."/>
            <person name="Hungria M."/>
            <person name="Dall'Agnol R."/>
        </authorList>
    </citation>
    <scope>NUCLEOTIDE SEQUENCE [LARGE SCALE GENOMIC DNA]</scope>
    <source>
        <strain evidence="1 2">CNPSo 3157</strain>
    </source>
</reference>
<gene>
    <name evidence="1" type="ORF">GCT13_18995</name>
</gene>
<sequence>MFHLISVPQDERAGSLEDIEQSLVRDTRLHVVEAHAVAELALQSVDALSTEQVASLGKRLAAFHAHLEREWSLLATRYELLLKADSTREFSTTSSPSQISNG</sequence>